<proteinExistence type="predicted"/>
<evidence type="ECO:0000313" key="2">
    <source>
        <dbReference type="EMBL" id="KNC51805.1"/>
    </source>
</evidence>
<dbReference type="GeneID" id="25566708"/>
<evidence type="ECO:0000256" key="1">
    <source>
        <dbReference type="SAM" id="MobiDB-lite"/>
    </source>
</evidence>
<evidence type="ECO:0000313" key="3">
    <source>
        <dbReference type="Proteomes" id="UP000054408"/>
    </source>
</evidence>
<dbReference type="RefSeq" id="XP_013755672.1">
    <property type="nucleotide sequence ID" value="XM_013900218.1"/>
</dbReference>
<dbReference type="Proteomes" id="UP000054408">
    <property type="component" value="Unassembled WGS sequence"/>
</dbReference>
<dbReference type="AlphaFoldDB" id="A0A0L0DHV0"/>
<sequence length="469" mass="48207">METLRERIKIDSPESRGKKGGGDGKKGPRPRPALMASKLANSVKEFFKKGFAGSGMVKATVTGKAGPTADVALTSSIAARKPALKTDLKVKHTYKAAGNESSESDEERSGKPPRPSGLVSIGGLHYDGSAKPGQPARWWSGSSSLYHAGSGATFVLARDMKAGHESHGLRLEAKYRSELAKGVTVSVATTMALSSLPFAATKAPGAKGQLKAQATMTAHGADANGSITAKVESGRRASVFAEGLVGLVARRAADGTAMAHDHVSVDSHSLVLGVAGHADVWRAATGGEGATGGSGAPAVAASASWFPAKAEVSLGWLDKRAEHYTFVALANGEVVQGGFRTVATPMPRLKLFSQFVVEKPRQAGGGKARPASNKAGGGGKPQREAAQPATPSWLASQFPVLPMGLLQIGAELSVSRDAKLKARVDTDGKAAVAVWAKLSPAVTVAAVASGSLARPSHELAMGLGFIFKL</sequence>
<gene>
    <name evidence="2" type="ORF">AMSG_07883</name>
</gene>
<feature type="region of interest" description="Disordered" evidence="1">
    <location>
        <begin position="94"/>
        <end position="126"/>
    </location>
</feature>
<dbReference type="EMBL" id="GL349470">
    <property type="protein sequence ID" value="KNC51805.1"/>
    <property type="molecule type" value="Genomic_DNA"/>
</dbReference>
<name>A0A0L0DHV0_THETB</name>
<protein>
    <submittedName>
        <fullName evidence="2">Uncharacterized protein</fullName>
    </submittedName>
</protein>
<accession>A0A0L0DHV0</accession>
<feature type="compositionally biased region" description="Basic and acidic residues" evidence="1">
    <location>
        <begin position="1"/>
        <end position="26"/>
    </location>
</feature>
<feature type="region of interest" description="Disordered" evidence="1">
    <location>
        <begin position="1"/>
        <end position="33"/>
    </location>
</feature>
<organism evidence="2 3">
    <name type="scientific">Thecamonas trahens ATCC 50062</name>
    <dbReference type="NCBI Taxonomy" id="461836"/>
    <lineage>
        <taxon>Eukaryota</taxon>
        <taxon>Apusozoa</taxon>
        <taxon>Apusomonadida</taxon>
        <taxon>Apusomonadidae</taxon>
        <taxon>Thecamonas</taxon>
    </lineage>
</organism>
<keyword evidence="3" id="KW-1185">Reference proteome</keyword>
<feature type="region of interest" description="Disordered" evidence="1">
    <location>
        <begin position="361"/>
        <end position="389"/>
    </location>
</feature>
<reference evidence="2 3" key="1">
    <citation type="submission" date="2010-05" db="EMBL/GenBank/DDBJ databases">
        <title>The Genome Sequence of Thecamonas trahens ATCC 50062.</title>
        <authorList>
            <consortium name="The Broad Institute Genome Sequencing Platform"/>
            <person name="Russ C."/>
            <person name="Cuomo C."/>
            <person name="Shea T."/>
            <person name="Young S.K."/>
            <person name="Zeng Q."/>
            <person name="Koehrsen M."/>
            <person name="Haas B."/>
            <person name="Borodovsky M."/>
            <person name="Guigo R."/>
            <person name="Alvarado L."/>
            <person name="Berlin A."/>
            <person name="Bochicchio J."/>
            <person name="Borenstein D."/>
            <person name="Chapman S."/>
            <person name="Chen Z."/>
            <person name="Freedman E."/>
            <person name="Gellesch M."/>
            <person name="Goldberg J."/>
            <person name="Griggs A."/>
            <person name="Gujja S."/>
            <person name="Heilman E."/>
            <person name="Heiman D."/>
            <person name="Hepburn T."/>
            <person name="Howarth C."/>
            <person name="Jen D."/>
            <person name="Larson L."/>
            <person name="Mehta T."/>
            <person name="Park D."/>
            <person name="Pearson M."/>
            <person name="Roberts A."/>
            <person name="Saif S."/>
            <person name="Shenoy N."/>
            <person name="Sisk P."/>
            <person name="Stolte C."/>
            <person name="Sykes S."/>
            <person name="Thomson T."/>
            <person name="Walk T."/>
            <person name="White J."/>
            <person name="Yandava C."/>
            <person name="Burger G."/>
            <person name="Gray M.W."/>
            <person name="Holland P.W.H."/>
            <person name="King N."/>
            <person name="Lang F.B.F."/>
            <person name="Roger A.J."/>
            <person name="Ruiz-Trillo I."/>
            <person name="Lander E."/>
            <person name="Nusbaum C."/>
        </authorList>
    </citation>
    <scope>NUCLEOTIDE SEQUENCE [LARGE SCALE GENOMIC DNA]</scope>
    <source>
        <strain evidence="2 3">ATCC 50062</strain>
    </source>
</reference>